<keyword evidence="2" id="KW-1185">Reference proteome</keyword>
<dbReference type="AlphaFoldDB" id="A0AAD7F3C8"/>
<reference evidence="1" key="1">
    <citation type="submission" date="2023-03" db="EMBL/GenBank/DDBJ databases">
        <title>Massive genome expansion in bonnet fungi (Mycena s.s.) driven by repeated elements and novel gene families across ecological guilds.</title>
        <authorList>
            <consortium name="Lawrence Berkeley National Laboratory"/>
            <person name="Harder C.B."/>
            <person name="Miyauchi S."/>
            <person name="Viragh M."/>
            <person name="Kuo A."/>
            <person name="Thoen E."/>
            <person name="Andreopoulos B."/>
            <person name="Lu D."/>
            <person name="Skrede I."/>
            <person name="Drula E."/>
            <person name="Henrissat B."/>
            <person name="Morin E."/>
            <person name="Kohler A."/>
            <person name="Barry K."/>
            <person name="LaButti K."/>
            <person name="Morin E."/>
            <person name="Salamov A."/>
            <person name="Lipzen A."/>
            <person name="Mereny Z."/>
            <person name="Hegedus B."/>
            <person name="Baldrian P."/>
            <person name="Stursova M."/>
            <person name="Weitz H."/>
            <person name="Taylor A."/>
            <person name="Grigoriev I.V."/>
            <person name="Nagy L.G."/>
            <person name="Martin F."/>
            <person name="Kauserud H."/>
        </authorList>
    </citation>
    <scope>NUCLEOTIDE SEQUENCE</scope>
    <source>
        <strain evidence="1">CBHHK002</strain>
    </source>
</reference>
<gene>
    <name evidence="1" type="ORF">DFH08DRAFT_174478</name>
</gene>
<protein>
    <submittedName>
        <fullName evidence="1">Uncharacterized protein</fullName>
    </submittedName>
</protein>
<evidence type="ECO:0000313" key="2">
    <source>
        <dbReference type="Proteomes" id="UP001218218"/>
    </source>
</evidence>
<dbReference type="Proteomes" id="UP001218218">
    <property type="component" value="Unassembled WGS sequence"/>
</dbReference>
<proteinExistence type="predicted"/>
<evidence type="ECO:0000313" key="1">
    <source>
        <dbReference type="EMBL" id="KAJ7366739.1"/>
    </source>
</evidence>
<accession>A0AAD7F3C8</accession>
<name>A0AAD7F3C8_9AGAR</name>
<sequence>MRDENCRLTGVGRVKSRATAEELMRRRQARQATIDKLQVVHGLPFQMGKTSFALVEALTGIKCESWVADSIGNAFLAHPQVHGLFGSFRIYLEWKADGQIFIRGRTGAGDPELFLEMIVNDRHRMCDQAGEFLDTPVRSRFNPAIADIDQKYFILHKFVGDIVWMCGGAEPVSDDEEDDDEDMVVSDINIDTLLEKLGSPAMDLVPREE</sequence>
<dbReference type="EMBL" id="JARIHO010000002">
    <property type="protein sequence ID" value="KAJ7366739.1"/>
    <property type="molecule type" value="Genomic_DNA"/>
</dbReference>
<organism evidence="1 2">
    <name type="scientific">Mycena albidolilacea</name>
    <dbReference type="NCBI Taxonomy" id="1033008"/>
    <lineage>
        <taxon>Eukaryota</taxon>
        <taxon>Fungi</taxon>
        <taxon>Dikarya</taxon>
        <taxon>Basidiomycota</taxon>
        <taxon>Agaricomycotina</taxon>
        <taxon>Agaricomycetes</taxon>
        <taxon>Agaricomycetidae</taxon>
        <taxon>Agaricales</taxon>
        <taxon>Marasmiineae</taxon>
        <taxon>Mycenaceae</taxon>
        <taxon>Mycena</taxon>
    </lineage>
</organism>
<comment type="caution">
    <text evidence="1">The sequence shown here is derived from an EMBL/GenBank/DDBJ whole genome shotgun (WGS) entry which is preliminary data.</text>
</comment>